<dbReference type="EMBL" id="SORE01000009">
    <property type="protein sequence ID" value="TDY50385.1"/>
    <property type="molecule type" value="Genomic_DNA"/>
</dbReference>
<keyword evidence="3" id="KW-1185">Reference proteome</keyword>
<dbReference type="AlphaFoldDB" id="A0A4R8LUC1"/>
<name>A0A4R8LUC1_9BURK</name>
<keyword evidence="1" id="KW-0812">Transmembrane</keyword>
<evidence type="ECO:0000313" key="3">
    <source>
        <dbReference type="Proteomes" id="UP000295509"/>
    </source>
</evidence>
<evidence type="ECO:0000256" key="1">
    <source>
        <dbReference type="SAM" id="Phobius"/>
    </source>
</evidence>
<protein>
    <submittedName>
        <fullName evidence="2">Uncharacterized protein</fullName>
    </submittedName>
</protein>
<evidence type="ECO:0000313" key="2">
    <source>
        <dbReference type="EMBL" id="TDY50385.1"/>
    </source>
</evidence>
<keyword evidence="1" id="KW-1133">Transmembrane helix</keyword>
<accession>A0A4R8LUC1</accession>
<dbReference type="Proteomes" id="UP000295509">
    <property type="component" value="Unassembled WGS sequence"/>
</dbReference>
<gene>
    <name evidence="2" type="ORF">BX592_109170</name>
</gene>
<reference evidence="2 3" key="1">
    <citation type="submission" date="2019-03" db="EMBL/GenBank/DDBJ databases">
        <title>Genomic Encyclopedia of Type Strains, Phase III (KMG-III): the genomes of soil and plant-associated and newly described type strains.</title>
        <authorList>
            <person name="Whitman W."/>
        </authorList>
    </citation>
    <scope>NUCLEOTIDE SEQUENCE [LARGE SCALE GENOMIC DNA]</scope>
    <source>
        <strain evidence="2 3">LMG 29544</strain>
    </source>
</reference>
<organism evidence="2 3">
    <name type="scientific">Paraburkholderia rhizosphaerae</name>
    <dbReference type="NCBI Taxonomy" id="480658"/>
    <lineage>
        <taxon>Bacteria</taxon>
        <taxon>Pseudomonadati</taxon>
        <taxon>Pseudomonadota</taxon>
        <taxon>Betaproteobacteria</taxon>
        <taxon>Burkholderiales</taxon>
        <taxon>Burkholderiaceae</taxon>
        <taxon>Paraburkholderia</taxon>
    </lineage>
</organism>
<keyword evidence="1" id="KW-0472">Membrane</keyword>
<proteinExistence type="predicted"/>
<dbReference type="RefSeq" id="WP_166676356.1">
    <property type="nucleotide sequence ID" value="NZ_JBHLUW010000028.1"/>
</dbReference>
<sequence>MIQMALASIGNGAHALQIQRLSGPALARRMLGLAVVSSGYAVIVTHALSHMFGG</sequence>
<comment type="caution">
    <text evidence="2">The sequence shown here is derived from an EMBL/GenBank/DDBJ whole genome shotgun (WGS) entry which is preliminary data.</text>
</comment>
<feature type="transmembrane region" description="Helical" evidence="1">
    <location>
        <begin position="31"/>
        <end position="52"/>
    </location>
</feature>